<dbReference type="Gene3D" id="3.30.70.120">
    <property type="match status" value="1"/>
</dbReference>
<sequence>MLDALLEKKLILGGPILKGPAKFWWKGEIVAMEYAYIVTYTLEALKERLIAAAEEVSEEEVPMISFLLMEGNKRLLQFLGETLEK</sequence>
<dbReference type="AlphaFoldDB" id="A0A2H0RFP7"/>
<organism evidence="1 2">
    <name type="scientific">Candidatus Vogelbacteria bacterium CG10_big_fil_rev_8_21_14_0_10_51_16</name>
    <dbReference type="NCBI Taxonomy" id="1975045"/>
    <lineage>
        <taxon>Bacteria</taxon>
        <taxon>Candidatus Vogeliibacteriota</taxon>
    </lineage>
</organism>
<accession>A0A2H0RFP7</accession>
<dbReference type="InterPro" id="IPR015867">
    <property type="entry name" value="N-reg_PII/ATP_PRibTrfase_C"/>
</dbReference>
<evidence type="ECO:0000313" key="1">
    <source>
        <dbReference type="EMBL" id="PIR45250.1"/>
    </source>
</evidence>
<evidence type="ECO:0000313" key="2">
    <source>
        <dbReference type="Proteomes" id="UP000228767"/>
    </source>
</evidence>
<reference evidence="1 2" key="1">
    <citation type="submission" date="2017-09" db="EMBL/GenBank/DDBJ databases">
        <title>Depth-based differentiation of microbial function through sediment-hosted aquifers and enrichment of novel symbionts in the deep terrestrial subsurface.</title>
        <authorList>
            <person name="Probst A.J."/>
            <person name="Ladd B."/>
            <person name="Jarett J.K."/>
            <person name="Geller-Mcgrath D.E."/>
            <person name="Sieber C.M."/>
            <person name="Emerson J.B."/>
            <person name="Anantharaman K."/>
            <person name="Thomas B.C."/>
            <person name="Malmstrom R."/>
            <person name="Stieglmeier M."/>
            <person name="Klingl A."/>
            <person name="Woyke T."/>
            <person name="Ryan C.M."/>
            <person name="Banfield J.F."/>
        </authorList>
    </citation>
    <scope>NUCLEOTIDE SEQUENCE [LARGE SCALE GENOMIC DNA]</scope>
    <source>
        <strain evidence="1">CG10_big_fil_rev_8_21_14_0_10_51_16</strain>
    </source>
</reference>
<proteinExistence type="predicted"/>
<protein>
    <submittedName>
        <fullName evidence="1">Uncharacterized protein</fullName>
    </submittedName>
</protein>
<dbReference type="SUPFAM" id="SSF54913">
    <property type="entry name" value="GlnB-like"/>
    <property type="match status" value="1"/>
</dbReference>
<dbReference type="InterPro" id="IPR011322">
    <property type="entry name" value="N-reg_PII-like_a/b"/>
</dbReference>
<gene>
    <name evidence="1" type="ORF">COV10_00430</name>
</gene>
<name>A0A2H0RFP7_9BACT</name>
<dbReference type="Proteomes" id="UP000228767">
    <property type="component" value="Unassembled WGS sequence"/>
</dbReference>
<dbReference type="EMBL" id="PCYI01000002">
    <property type="protein sequence ID" value="PIR45250.1"/>
    <property type="molecule type" value="Genomic_DNA"/>
</dbReference>
<comment type="caution">
    <text evidence="1">The sequence shown here is derived from an EMBL/GenBank/DDBJ whole genome shotgun (WGS) entry which is preliminary data.</text>
</comment>